<feature type="compositionally biased region" description="Basic residues" evidence="1">
    <location>
        <begin position="1"/>
        <end position="15"/>
    </location>
</feature>
<organism evidence="2 3">
    <name type="scientific">Panicum virgatum</name>
    <name type="common">Blackwell switchgrass</name>
    <dbReference type="NCBI Taxonomy" id="38727"/>
    <lineage>
        <taxon>Eukaryota</taxon>
        <taxon>Viridiplantae</taxon>
        <taxon>Streptophyta</taxon>
        <taxon>Embryophyta</taxon>
        <taxon>Tracheophyta</taxon>
        <taxon>Spermatophyta</taxon>
        <taxon>Magnoliopsida</taxon>
        <taxon>Liliopsida</taxon>
        <taxon>Poales</taxon>
        <taxon>Poaceae</taxon>
        <taxon>PACMAD clade</taxon>
        <taxon>Panicoideae</taxon>
        <taxon>Panicodae</taxon>
        <taxon>Paniceae</taxon>
        <taxon>Panicinae</taxon>
        <taxon>Panicum</taxon>
        <taxon>Panicum sect. Hiantes</taxon>
    </lineage>
</organism>
<sequence length="111" mass="12407">MRRRPPGARRRRRRPASPPASRPGRRCACGRRSTGRRRRAGTPGCHPGSPDGRWWATCAKSIRRVSPSSRSSSQSRHLPWSSTRGCLLGARAFGNSWSRTSASSQRRISRN</sequence>
<gene>
    <name evidence="2" type="ORF">PVAP13_4NG124019</name>
</gene>
<dbReference type="AlphaFoldDB" id="A0A8T0T6X9"/>
<feature type="compositionally biased region" description="Basic residues" evidence="1">
    <location>
        <begin position="23"/>
        <end position="40"/>
    </location>
</feature>
<accession>A0A8T0T6X9</accession>
<evidence type="ECO:0000313" key="2">
    <source>
        <dbReference type="EMBL" id="KAG2604985.1"/>
    </source>
</evidence>
<evidence type="ECO:0000313" key="3">
    <source>
        <dbReference type="Proteomes" id="UP000823388"/>
    </source>
</evidence>
<feature type="region of interest" description="Disordered" evidence="1">
    <location>
        <begin position="1"/>
        <end position="52"/>
    </location>
</feature>
<dbReference type="Proteomes" id="UP000823388">
    <property type="component" value="Chromosome 4N"/>
</dbReference>
<dbReference type="EMBL" id="CM029044">
    <property type="protein sequence ID" value="KAG2604985.1"/>
    <property type="molecule type" value="Genomic_DNA"/>
</dbReference>
<comment type="caution">
    <text evidence="2">The sequence shown here is derived from an EMBL/GenBank/DDBJ whole genome shotgun (WGS) entry which is preliminary data.</text>
</comment>
<keyword evidence="3" id="KW-1185">Reference proteome</keyword>
<reference evidence="2" key="1">
    <citation type="submission" date="2020-05" db="EMBL/GenBank/DDBJ databases">
        <title>WGS assembly of Panicum virgatum.</title>
        <authorList>
            <person name="Lovell J.T."/>
            <person name="Jenkins J."/>
            <person name="Shu S."/>
            <person name="Juenger T.E."/>
            <person name="Schmutz J."/>
        </authorList>
    </citation>
    <scope>NUCLEOTIDE SEQUENCE</scope>
    <source>
        <strain evidence="2">AP13</strain>
    </source>
</reference>
<protein>
    <submittedName>
        <fullName evidence="2">Uncharacterized protein</fullName>
    </submittedName>
</protein>
<evidence type="ECO:0000256" key="1">
    <source>
        <dbReference type="SAM" id="MobiDB-lite"/>
    </source>
</evidence>
<name>A0A8T0T6X9_PANVG</name>
<proteinExistence type="predicted"/>